<dbReference type="RefSeq" id="WP_140851057.1">
    <property type="nucleotide sequence ID" value="NZ_RCZC01000004.1"/>
</dbReference>
<gene>
    <name evidence="2" type="ORF">EAH76_14770</name>
</gene>
<comment type="caution">
    <text evidence="2">The sequence shown here is derived from an EMBL/GenBank/DDBJ whole genome shotgun (WGS) entry which is preliminary data.</text>
</comment>
<dbReference type="AlphaFoldDB" id="A0A502FTD1"/>
<evidence type="ECO:0000313" key="3">
    <source>
        <dbReference type="Proteomes" id="UP000319931"/>
    </source>
</evidence>
<organism evidence="2 3">
    <name type="scientific">Sphingomonas glacialis</name>
    <dbReference type="NCBI Taxonomy" id="658225"/>
    <lineage>
        <taxon>Bacteria</taxon>
        <taxon>Pseudomonadati</taxon>
        <taxon>Pseudomonadota</taxon>
        <taxon>Alphaproteobacteria</taxon>
        <taxon>Sphingomonadales</taxon>
        <taxon>Sphingomonadaceae</taxon>
        <taxon>Sphingomonas</taxon>
    </lineage>
</organism>
<name>A0A502FTD1_9SPHN</name>
<dbReference type="SUPFAM" id="SSF54593">
    <property type="entry name" value="Glyoxalase/Bleomycin resistance protein/Dihydroxybiphenyl dioxygenase"/>
    <property type="match status" value="1"/>
</dbReference>
<sequence length="121" mass="13546">MSDIATPNLPSRNFNQTTEFFGKLGFMETWRDPGWMILKRGSITLEFFPYPDLDPAKSSFSCCFRMQDVGVFFANIKAAGVPEVTVGWPRVHKPKREPWGGIVGALIDPDGTLIRLVQAPN</sequence>
<protein>
    <submittedName>
        <fullName evidence="2">Bleomycin resistance protein</fullName>
    </submittedName>
</protein>
<dbReference type="Proteomes" id="UP000319931">
    <property type="component" value="Unassembled WGS sequence"/>
</dbReference>
<dbReference type="InterPro" id="IPR004360">
    <property type="entry name" value="Glyas_Fos-R_dOase_dom"/>
</dbReference>
<evidence type="ECO:0000313" key="2">
    <source>
        <dbReference type="EMBL" id="TPG52243.1"/>
    </source>
</evidence>
<dbReference type="CDD" id="cd08350">
    <property type="entry name" value="BLMT_like"/>
    <property type="match status" value="1"/>
</dbReference>
<accession>A0A502FTD1</accession>
<dbReference type="InterPro" id="IPR029068">
    <property type="entry name" value="Glyas_Bleomycin-R_OHBP_Dase"/>
</dbReference>
<dbReference type="Gene3D" id="3.10.180.10">
    <property type="entry name" value="2,3-Dihydroxybiphenyl 1,2-Dioxygenase, domain 1"/>
    <property type="match status" value="1"/>
</dbReference>
<keyword evidence="3" id="KW-1185">Reference proteome</keyword>
<dbReference type="Pfam" id="PF00903">
    <property type="entry name" value="Glyoxalase"/>
    <property type="match status" value="1"/>
</dbReference>
<feature type="domain" description="VOC" evidence="1">
    <location>
        <begin position="1"/>
        <end position="119"/>
    </location>
</feature>
<dbReference type="OrthoDB" id="6624781at2"/>
<dbReference type="EMBL" id="RCZC01000004">
    <property type="protein sequence ID" value="TPG52243.1"/>
    <property type="molecule type" value="Genomic_DNA"/>
</dbReference>
<reference evidence="2 3" key="1">
    <citation type="journal article" date="2019" name="Environ. Microbiol.">
        <title>Species interactions and distinct microbial communities in high Arctic permafrost affected cryosols are associated with the CH4 and CO2 gas fluxes.</title>
        <authorList>
            <person name="Altshuler I."/>
            <person name="Hamel J."/>
            <person name="Turney S."/>
            <person name="Magnuson E."/>
            <person name="Levesque R."/>
            <person name="Greer C."/>
            <person name="Whyte L.G."/>
        </authorList>
    </citation>
    <scope>NUCLEOTIDE SEQUENCE [LARGE SCALE GENOMIC DNA]</scope>
    <source>
        <strain evidence="2 3">E6.1</strain>
    </source>
</reference>
<evidence type="ECO:0000259" key="1">
    <source>
        <dbReference type="PROSITE" id="PS51819"/>
    </source>
</evidence>
<dbReference type="InterPro" id="IPR037523">
    <property type="entry name" value="VOC_core"/>
</dbReference>
<dbReference type="PROSITE" id="PS51819">
    <property type="entry name" value="VOC"/>
    <property type="match status" value="1"/>
</dbReference>
<proteinExistence type="predicted"/>